<feature type="signal peptide" evidence="2">
    <location>
        <begin position="1"/>
        <end position="19"/>
    </location>
</feature>
<evidence type="ECO:0000256" key="2">
    <source>
        <dbReference type="SAM" id="SignalP"/>
    </source>
</evidence>
<sequence>MWKFVVLIFIVQFVHRSESGLIKDFLETRHEANVKFMNNVRERIETARNASLQAGNRLLTILKPTTAAPNNEVEEISLSSYKQEPEEVSEPRTAINAKDRCPPGSQRDGSGACQPTFG</sequence>
<evidence type="ECO:0000313" key="3">
    <source>
        <dbReference type="EMBL" id="KAK9508535.1"/>
    </source>
</evidence>
<dbReference type="Proteomes" id="UP001461498">
    <property type="component" value="Unassembled WGS sequence"/>
</dbReference>
<feature type="chain" id="PRO_5043968234" evidence="2">
    <location>
        <begin position="20"/>
        <end position="118"/>
    </location>
</feature>
<gene>
    <name evidence="3" type="ORF">O3M35_006073</name>
</gene>
<dbReference type="AlphaFoldDB" id="A0AAW1DEL6"/>
<protein>
    <submittedName>
        <fullName evidence="3">Uncharacterized protein</fullName>
    </submittedName>
</protein>
<proteinExistence type="predicted"/>
<evidence type="ECO:0000313" key="4">
    <source>
        <dbReference type="Proteomes" id="UP001461498"/>
    </source>
</evidence>
<name>A0AAW1DEL6_9HEMI</name>
<dbReference type="EMBL" id="JAPXFL010000003">
    <property type="protein sequence ID" value="KAK9508535.1"/>
    <property type="molecule type" value="Genomic_DNA"/>
</dbReference>
<evidence type="ECO:0000256" key="1">
    <source>
        <dbReference type="SAM" id="MobiDB-lite"/>
    </source>
</evidence>
<comment type="caution">
    <text evidence="3">The sequence shown here is derived from an EMBL/GenBank/DDBJ whole genome shotgun (WGS) entry which is preliminary data.</text>
</comment>
<keyword evidence="4" id="KW-1185">Reference proteome</keyword>
<accession>A0AAW1DEL6</accession>
<feature type="region of interest" description="Disordered" evidence="1">
    <location>
        <begin position="73"/>
        <end position="118"/>
    </location>
</feature>
<keyword evidence="2" id="KW-0732">Signal</keyword>
<reference evidence="3 4" key="1">
    <citation type="submission" date="2022-12" db="EMBL/GenBank/DDBJ databases">
        <title>Chromosome-level genome assembly of true bugs.</title>
        <authorList>
            <person name="Ma L."/>
            <person name="Li H."/>
        </authorList>
    </citation>
    <scope>NUCLEOTIDE SEQUENCE [LARGE SCALE GENOMIC DNA]</scope>
    <source>
        <strain evidence="3">Lab_2022b</strain>
    </source>
</reference>
<organism evidence="3 4">
    <name type="scientific">Rhynocoris fuscipes</name>
    <dbReference type="NCBI Taxonomy" id="488301"/>
    <lineage>
        <taxon>Eukaryota</taxon>
        <taxon>Metazoa</taxon>
        <taxon>Ecdysozoa</taxon>
        <taxon>Arthropoda</taxon>
        <taxon>Hexapoda</taxon>
        <taxon>Insecta</taxon>
        <taxon>Pterygota</taxon>
        <taxon>Neoptera</taxon>
        <taxon>Paraneoptera</taxon>
        <taxon>Hemiptera</taxon>
        <taxon>Heteroptera</taxon>
        <taxon>Panheteroptera</taxon>
        <taxon>Cimicomorpha</taxon>
        <taxon>Reduviidae</taxon>
        <taxon>Harpactorinae</taxon>
        <taxon>Harpactorini</taxon>
        <taxon>Rhynocoris</taxon>
    </lineage>
</organism>